<dbReference type="Gene3D" id="3.60.15.10">
    <property type="entry name" value="Ribonuclease Z/Hydroxyacylglutathione hydrolase-like"/>
    <property type="match status" value="1"/>
</dbReference>
<dbReference type="InterPro" id="IPR025405">
    <property type="entry name" value="DUF4131"/>
</dbReference>
<evidence type="ECO:0000313" key="9">
    <source>
        <dbReference type="Proteomes" id="UP001597420"/>
    </source>
</evidence>
<dbReference type="CDD" id="cd07731">
    <property type="entry name" value="ComA-like_MBL-fold"/>
    <property type="match status" value="1"/>
</dbReference>
<evidence type="ECO:0000256" key="6">
    <source>
        <dbReference type="SAM" id="Phobius"/>
    </source>
</evidence>
<gene>
    <name evidence="8" type="ORF">ACFSAV_08870</name>
</gene>
<dbReference type="PANTHER" id="PTHR30619:SF1">
    <property type="entry name" value="RECOMBINATION PROTEIN 2"/>
    <property type="match status" value="1"/>
</dbReference>
<feature type="transmembrane region" description="Helical" evidence="6">
    <location>
        <begin position="55"/>
        <end position="72"/>
    </location>
</feature>
<dbReference type="EMBL" id="JBHUFP010000015">
    <property type="protein sequence ID" value="MFD1806470.1"/>
    <property type="molecule type" value="Genomic_DNA"/>
</dbReference>
<reference evidence="9" key="1">
    <citation type="journal article" date="2019" name="Int. J. Syst. Evol. Microbiol.">
        <title>The Global Catalogue of Microorganisms (GCM) 10K type strain sequencing project: providing services to taxonomists for standard genome sequencing and annotation.</title>
        <authorList>
            <consortium name="The Broad Institute Genomics Platform"/>
            <consortium name="The Broad Institute Genome Sequencing Center for Infectious Disease"/>
            <person name="Wu L."/>
            <person name="Ma J."/>
        </authorList>
    </citation>
    <scope>NUCLEOTIDE SEQUENCE [LARGE SCALE GENOMIC DNA]</scope>
    <source>
        <strain evidence="9">CCM 7950</strain>
    </source>
</reference>
<keyword evidence="4 6" id="KW-1133">Transmembrane helix</keyword>
<evidence type="ECO:0000256" key="5">
    <source>
        <dbReference type="ARBA" id="ARBA00023136"/>
    </source>
</evidence>
<comment type="caution">
    <text evidence="8">The sequence shown here is derived from an EMBL/GenBank/DDBJ whole genome shotgun (WGS) entry which is preliminary data.</text>
</comment>
<keyword evidence="3 6" id="KW-0812">Transmembrane</keyword>
<keyword evidence="9" id="KW-1185">Reference proteome</keyword>
<feature type="transmembrane region" description="Helical" evidence="6">
    <location>
        <begin position="312"/>
        <end position="330"/>
    </location>
</feature>
<dbReference type="InterPro" id="IPR004477">
    <property type="entry name" value="ComEC_N"/>
</dbReference>
<feature type="transmembrane region" description="Helical" evidence="6">
    <location>
        <begin position="526"/>
        <end position="544"/>
    </location>
</feature>
<comment type="subcellular location">
    <subcellularLocation>
        <location evidence="1">Cell membrane</location>
        <topology evidence="1">Multi-pass membrane protein</topology>
    </subcellularLocation>
</comment>
<dbReference type="PANTHER" id="PTHR30619">
    <property type="entry name" value="DNA INTERNALIZATION/COMPETENCE PROTEIN COMEC/REC2"/>
    <property type="match status" value="1"/>
</dbReference>
<evidence type="ECO:0000256" key="3">
    <source>
        <dbReference type="ARBA" id="ARBA00022692"/>
    </source>
</evidence>
<dbReference type="SMART" id="SM00849">
    <property type="entry name" value="Lactamase_B"/>
    <property type="match status" value="1"/>
</dbReference>
<dbReference type="NCBIfam" id="TIGR00361">
    <property type="entry name" value="ComEC_Rec2"/>
    <property type="match status" value="1"/>
</dbReference>
<feature type="transmembrane region" description="Helical" evidence="6">
    <location>
        <begin position="414"/>
        <end position="433"/>
    </location>
</feature>
<keyword evidence="2" id="KW-1003">Cell membrane</keyword>
<feature type="transmembrane region" description="Helical" evidence="6">
    <location>
        <begin position="28"/>
        <end position="48"/>
    </location>
</feature>
<dbReference type="Pfam" id="PF03772">
    <property type="entry name" value="Competence"/>
    <property type="match status" value="1"/>
</dbReference>
<name>A0ABW4NV34_9PAST</name>
<evidence type="ECO:0000256" key="1">
    <source>
        <dbReference type="ARBA" id="ARBA00004651"/>
    </source>
</evidence>
<proteinExistence type="predicted"/>
<feature type="transmembrane region" description="Helical" evidence="6">
    <location>
        <begin position="237"/>
        <end position="256"/>
    </location>
</feature>
<dbReference type="InterPro" id="IPR052159">
    <property type="entry name" value="Competence_DNA_uptake"/>
</dbReference>
<dbReference type="Pfam" id="PF13567">
    <property type="entry name" value="DUF4131"/>
    <property type="match status" value="1"/>
</dbReference>
<keyword evidence="5 6" id="KW-0472">Membrane</keyword>
<dbReference type="InterPro" id="IPR004797">
    <property type="entry name" value="Competence_ComEC/Rec2"/>
</dbReference>
<dbReference type="SUPFAM" id="SSF56281">
    <property type="entry name" value="Metallo-hydrolase/oxidoreductase"/>
    <property type="match status" value="1"/>
</dbReference>
<feature type="domain" description="Metallo-beta-lactamase" evidence="7">
    <location>
        <begin position="561"/>
        <end position="743"/>
    </location>
</feature>
<feature type="transmembrane region" description="Helical" evidence="6">
    <location>
        <begin position="337"/>
        <end position="357"/>
    </location>
</feature>
<organism evidence="8 9">
    <name type="scientific">Pasteurella oralis</name>
    <dbReference type="NCBI Taxonomy" id="1071947"/>
    <lineage>
        <taxon>Bacteria</taxon>
        <taxon>Pseudomonadati</taxon>
        <taxon>Pseudomonadota</taxon>
        <taxon>Gammaproteobacteria</taxon>
        <taxon>Pasteurellales</taxon>
        <taxon>Pasteurellaceae</taxon>
        <taxon>Pasteurella</taxon>
    </lineage>
</organism>
<dbReference type="InterPro" id="IPR036866">
    <property type="entry name" value="RibonucZ/Hydroxyglut_hydro"/>
</dbReference>
<feature type="transmembrane region" description="Helical" evidence="6">
    <location>
        <begin position="377"/>
        <end position="402"/>
    </location>
</feature>
<protein>
    <submittedName>
        <fullName evidence="8">DNA internalization-related competence protein ComEC/Rec2</fullName>
    </submittedName>
</protein>
<evidence type="ECO:0000313" key="8">
    <source>
        <dbReference type="EMBL" id="MFD1806470.1"/>
    </source>
</evidence>
<dbReference type="InterPro" id="IPR001279">
    <property type="entry name" value="Metallo-B-lactamas"/>
</dbReference>
<evidence type="ECO:0000256" key="2">
    <source>
        <dbReference type="ARBA" id="ARBA00022475"/>
    </source>
</evidence>
<feature type="transmembrane region" description="Helical" evidence="6">
    <location>
        <begin position="470"/>
        <end position="489"/>
    </location>
</feature>
<sequence>MRLSIERISGCILLSALSLLCLPDYLLLAWQIVLIACVTLLILLLVCYLKKKKQWVNYLVLIFCMLFSLGYMHDSARQLLSQADSVAQLPRKVKTNFTIVEIIDQTDYQTLIVSAQLQKEQAEQRIYLQWYAKEKVHLGETWYGELLLKPISSRLNLAGFDKQQWYLSQKITARASVKSAVKISQYASWRDKLLQAGLTQTTGLDYQGLLIALAFGERAWLPQQVWQVYQKTSTAHLIAISGLHIGLAMSIGYWLIRSIQILLPLRWISPYFPIFSGLLLAYFYGQLAGFAIPTSRARLALSLVASCRLLRLYYTSWQLLLIVIAMLLVFEPLMVLSLSFWLSISAVTALILWYQVFPISLLQWQGKSILASPWCNLRWIFSIFHLQLGLLWLFTPVQLLLFHGISLRGFCANLIALPIYSLVLVPLVLFATFTQGAFSSWAIANSVAQKTTLILQVWQDNWCLISQSEAVLIIAVLTTFFIAAVWYVYDFKKVDKTSMNLHFINQCYTGFHFMTEPTLSCSLKRVIYLIATLIVIMCLGYPAYQYVFSPQWRLDILDVGQGLAVLITKNGRGMLYDTGSSWQGGSMAQLEIVPYLQRQGIDLEHVVISHDDNDHAGGAKTILRQYPNVELTTASTQNYGKIDRTFCLSGQEWDWQGLKIIALSPHRIVTRAKNTDSCVLLISDGYNKVLLTGDADMASENQFISQLGKIDVLQVGHHGSKTSTGHALLQKTQPQIALISSGRWNPWKFPHKQVIQRLKHYQCQVYNTAEVGQVSLLFDKKQIKIHTARTEFSPWYRRLIGLQTK</sequence>
<dbReference type="RefSeq" id="WP_379098678.1">
    <property type="nucleotide sequence ID" value="NZ_JBHUFP010000015.1"/>
</dbReference>
<dbReference type="Pfam" id="PF00753">
    <property type="entry name" value="Lactamase_B"/>
    <property type="match status" value="1"/>
</dbReference>
<accession>A0ABW4NV34</accession>
<evidence type="ECO:0000259" key="7">
    <source>
        <dbReference type="SMART" id="SM00849"/>
    </source>
</evidence>
<evidence type="ECO:0000256" key="4">
    <source>
        <dbReference type="ARBA" id="ARBA00022989"/>
    </source>
</evidence>
<dbReference type="InterPro" id="IPR035681">
    <property type="entry name" value="ComA-like_MBL"/>
</dbReference>
<dbReference type="NCBIfam" id="TIGR00360">
    <property type="entry name" value="ComEC_N-term"/>
    <property type="match status" value="1"/>
</dbReference>
<dbReference type="Proteomes" id="UP001597420">
    <property type="component" value="Unassembled WGS sequence"/>
</dbReference>
<feature type="transmembrane region" description="Helical" evidence="6">
    <location>
        <begin position="268"/>
        <end position="292"/>
    </location>
</feature>